<evidence type="ECO:0000313" key="2">
    <source>
        <dbReference type="Proteomes" id="UP000219565"/>
    </source>
</evidence>
<dbReference type="Proteomes" id="UP000219565">
    <property type="component" value="Unassembled WGS sequence"/>
</dbReference>
<dbReference type="RefSeq" id="WP_097246371.1">
    <property type="nucleotide sequence ID" value="NZ_OBEG01000004.1"/>
</dbReference>
<keyword evidence="2" id="KW-1185">Reference proteome</keyword>
<dbReference type="OrthoDB" id="9809421at2"/>
<dbReference type="Gene3D" id="3.40.50.1010">
    <property type="entry name" value="5'-nuclease"/>
    <property type="match status" value="1"/>
</dbReference>
<sequence length="245" mass="26673">MRIGVYVDAYNPYYGMRGICGRGTAGWRWLDVRALAESLCGWQGSAITRVVYCTARVDAGDNPSAYADQDVYLKALRAHRSIDTLELGRYVAWPKVAPLATASKTGRAEVFVPTGAESWSPGLPIRRKTNGSGDDVLLATVRMREEKGSDVNVATHLLADVYRRDIDGALVISNGSDLALPLRIARGQVPVGTVNPGSKPLAGALRGLKSEGPGGHWWANLSARHFYRHQLPDPVAGRWRKPPGW</sequence>
<name>A0A285LR27_9NOCA</name>
<evidence type="ECO:0000313" key="1">
    <source>
        <dbReference type="EMBL" id="SNY87378.1"/>
    </source>
</evidence>
<dbReference type="EMBL" id="OBEG01000004">
    <property type="protein sequence ID" value="SNY87378.1"/>
    <property type="molecule type" value="Genomic_DNA"/>
</dbReference>
<protein>
    <recommendedName>
        <fullName evidence="3">NYN domain-containing protein</fullName>
    </recommendedName>
</protein>
<reference evidence="1 2" key="1">
    <citation type="submission" date="2017-09" db="EMBL/GenBank/DDBJ databases">
        <authorList>
            <person name="Ehlers B."/>
            <person name="Leendertz F.H."/>
        </authorList>
    </citation>
    <scope>NUCLEOTIDE SEQUENCE [LARGE SCALE GENOMIC DNA]</scope>
    <source>
        <strain evidence="1 2">DSM 45537</strain>
    </source>
</reference>
<dbReference type="AlphaFoldDB" id="A0A285LR27"/>
<organism evidence="1 2">
    <name type="scientific">Nocardia amikacinitolerans</name>
    <dbReference type="NCBI Taxonomy" id="756689"/>
    <lineage>
        <taxon>Bacteria</taxon>
        <taxon>Bacillati</taxon>
        <taxon>Actinomycetota</taxon>
        <taxon>Actinomycetes</taxon>
        <taxon>Mycobacteriales</taxon>
        <taxon>Nocardiaceae</taxon>
        <taxon>Nocardia</taxon>
    </lineage>
</organism>
<accession>A0A285LR27</accession>
<gene>
    <name evidence="1" type="ORF">SAMN04244553_4322</name>
</gene>
<evidence type="ECO:0008006" key="3">
    <source>
        <dbReference type="Google" id="ProtNLM"/>
    </source>
</evidence>
<proteinExistence type="predicted"/>